<dbReference type="PRINTS" id="PR01011">
    <property type="entry name" value="GLUTPROXDASE"/>
</dbReference>
<reference evidence="6" key="1">
    <citation type="submission" date="2021-12" db="EMBL/GenBank/DDBJ databases">
        <authorList>
            <person name="Rodrigo-Torres L."/>
            <person name="Arahal R. D."/>
            <person name="Lucena T."/>
        </authorList>
    </citation>
    <scope>NUCLEOTIDE SEQUENCE</scope>
    <source>
        <strain evidence="6">CECT 8267</strain>
    </source>
</reference>
<evidence type="ECO:0000256" key="5">
    <source>
        <dbReference type="SAM" id="SignalP"/>
    </source>
</evidence>
<comment type="caution">
    <text evidence="6">The sequence shown here is derived from an EMBL/GenBank/DDBJ whole genome shotgun (WGS) entry which is preliminary data.</text>
</comment>
<gene>
    <name evidence="6" type="primary">gpx1</name>
    <name evidence="6" type="ORF">SIN8267_02922</name>
</gene>
<dbReference type="CDD" id="cd00340">
    <property type="entry name" value="GSH_Peroxidase"/>
    <property type="match status" value="1"/>
</dbReference>
<keyword evidence="3 4" id="KW-0560">Oxidoreductase</keyword>
<dbReference type="InterPro" id="IPR036249">
    <property type="entry name" value="Thioredoxin-like_sf"/>
</dbReference>
<evidence type="ECO:0000256" key="4">
    <source>
        <dbReference type="RuleBase" id="RU000499"/>
    </source>
</evidence>
<dbReference type="InterPro" id="IPR000889">
    <property type="entry name" value="Glutathione_peroxidase"/>
</dbReference>
<evidence type="ECO:0000313" key="6">
    <source>
        <dbReference type="EMBL" id="CAH0992785.1"/>
    </source>
</evidence>
<sequence>MKMLPMMSLVLAGLWTTNTFASCNNLLDYSHQKLRSEEQVNLCDSYEGEVLLVVNTASKCGFTPQFEQLEALYQKYKDQGLVVLGFPSDNFFQEHNDSGETAKVCYVNYGVTFPMFETSSVRGGDANALFAELQNQSDLSVKWNFYKYLVGRDGQVIEGYNSKQEPMGGDIEAAIVEAL</sequence>
<evidence type="ECO:0000256" key="2">
    <source>
        <dbReference type="ARBA" id="ARBA00022559"/>
    </source>
</evidence>
<feature type="signal peptide" evidence="5">
    <location>
        <begin position="1"/>
        <end position="21"/>
    </location>
</feature>
<evidence type="ECO:0000256" key="1">
    <source>
        <dbReference type="ARBA" id="ARBA00006926"/>
    </source>
</evidence>
<dbReference type="PANTHER" id="PTHR11592">
    <property type="entry name" value="GLUTATHIONE PEROXIDASE"/>
    <property type="match status" value="1"/>
</dbReference>
<evidence type="ECO:0000313" key="7">
    <source>
        <dbReference type="Proteomes" id="UP000838100"/>
    </source>
</evidence>
<accession>A0ABM9AI26</accession>
<keyword evidence="5" id="KW-0732">Signal</keyword>
<dbReference type="RefSeq" id="WP_237445460.1">
    <property type="nucleotide sequence ID" value="NZ_CAKLPX010000003.1"/>
</dbReference>
<evidence type="ECO:0000256" key="3">
    <source>
        <dbReference type="ARBA" id="ARBA00023002"/>
    </source>
</evidence>
<dbReference type="GO" id="GO:0004601">
    <property type="term" value="F:peroxidase activity"/>
    <property type="evidence" value="ECO:0007669"/>
    <property type="project" value="UniProtKB-KW"/>
</dbReference>
<dbReference type="PIRSF" id="PIRSF000303">
    <property type="entry name" value="Glutathion_perox"/>
    <property type="match status" value="1"/>
</dbReference>
<dbReference type="Proteomes" id="UP000838100">
    <property type="component" value="Unassembled WGS sequence"/>
</dbReference>
<dbReference type="Gene3D" id="3.40.30.10">
    <property type="entry name" value="Glutaredoxin"/>
    <property type="match status" value="1"/>
</dbReference>
<dbReference type="PROSITE" id="PS51257">
    <property type="entry name" value="PROKAR_LIPOPROTEIN"/>
    <property type="match status" value="1"/>
</dbReference>
<comment type="similarity">
    <text evidence="1 4">Belongs to the glutathione peroxidase family.</text>
</comment>
<name>A0ABM9AI26_9GAMM</name>
<dbReference type="EMBL" id="CAKLPX010000003">
    <property type="protein sequence ID" value="CAH0992785.1"/>
    <property type="molecule type" value="Genomic_DNA"/>
</dbReference>
<proteinExistence type="inferred from homology"/>
<dbReference type="Pfam" id="PF00255">
    <property type="entry name" value="GSHPx"/>
    <property type="match status" value="1"/>
</dbReference>
<dbReference type="SUPFAM" id="SSF52833">
    <property type="entry name" value="Thioredoxin-like"/>
    <property type="match status" value="1"/>
</dbReference>
<keyword evidence="7" id="KW-1185">Reference proteome</keyword>
<keyword evidence="2 4" id="KW-0575">Peroxidase</keyword>
<organism evidence="6 7">
    <name type="scientific">Sinobacterium norvegicum</name>
    <dbReference type="NCBI Taxonomy" id="1641715"/>
    <lineage>
        <taxon>Bacteria</taxon>
        <taxon>Pseudomonadati</taxon>
        <taxon>Pseudomonadota</taxon>
        <taxon>Gammaproteobacteria</taxon>
        <taxon>Cellvibrionales</taxon>
        <taxon>Spongiibacteraceae</taxon>
        <taxon>Sinobacterium</taxon>
    </lineage>
</organism>
<protein>
    <recommendedName>
        <fullName evidence="4">Glutathione peroxidase</fullName>
    </recommendedName>
</protein>
<dbReference type="PROSITE" id="PS51355">
    <property type="entry name" value="GLUTATHIONE_PEROXID_3"/>
    <property type="match status" value="1"/>
</dbReference>
<dbReference type="PANTHER" id="PTHR11592:SF44">
    <property type="entry name" value="GLUTATHIONE PEROXIDASE"/>
    <property type="match status" value="1"/>
</dbReference>
<feature type="chain" id="PRO_5047040766" description="Glutathione peroxidase" evidence="5">
    <location>
        <begin position="22"/>
        <end position="179"/>
    </location>
</feature>